<dbReference type="GO" id="GO:0005261">
    <property type="term" value="F:monoatomic cation channel activity"/>
    <property type="evidence" value="ECO:0007669"/>
    <property type="project" value="TreeGrafter"/>
</dbReference>
<evidence type="ECO:0000313" key="2">
    <source>
        <dbReference type="WBParaSite" id="HNAJ_0000624801-mRNA-1"/>
    </source>
</evidence>
<dbReference type="PANTHER" id="PTHR13800:SF1">
    <property type="entry name" value="TRANSIENT RECEPTOR POTENTIAL CATION CHANNEL TRPM"/>
    <property type="match status" value="1"/>
</dbReference>
<proteinExistence type="predicted"/>
<dbReference type="STRING" id="102285.A0A0R3TGQ7"/>
<name>A0A0R3TGQ7_RODNA</name>
<dbReference type="AlphaFoldDB" id="A0A0R3TGQ7"/>
<dbReference type="WBParaSite" id="HNAJ_0000624801-mRNA-1">
    <property type="protein sequence ID" value="HNAJ_0000624801-mRNA-1"/>
    <property type="gene ID" value="HNAJ_0000624801"/>
</dbReference>
<sequence length="315" mass="34899">LGHFSNLRCGCGRFLEEHDIEVIQEVQMNSTIPLGPAEPERWQVKTHTRAVPTTAFGTVEFQGGPHPTKARKVGLYPQSLCSIHGYEELGLKDFELQMVQSPNVEKGGVWRLYCIVRISPKSQPFLCLLLQYVRINYETPPETVVELLLREWRLRVPSLVISVLGGLANAPLQAKLASVVKRGILRAAKTTGAWVITNGLDAGVTRHVGEALGEEVHVRGSKIVALGIAPWGVVQQRNMLTGADRVCQYHAQGTLAGRQETALNPHHNYFLLADNGTSGKFSTAEICLRRRLEQYLAQQPIGLSRLGKFLLLSER</sequence>
<reference evidence="2" key="1">
    <citation type="submission" date="2017-02" db="UniProtKB">
        <authorList>
            <consortium name="WormBaseParasite"/>
        </authorList>
    </citation>
    <scope>IDENTIFICATION</scope>
</reference>
<dbReference type="InterPro" id="IPR050927">
    <property type="entry name" value="TRPM"/>
</dbReference>
<accession>A0A0R3TGQ7</accession>
<dbReference type="InterPro" id="IPR041491">
    <property type="entry name" value="TRPM_SLOG"/>
</dbReference>
<protein>
    <submittedName>
        <fullName evidence="2">LSDAT_euk domain-containing protein</fullName>
    </submittedName>
</protein>
<organism evidence="2">
    <name type="scientific">Rodentolepis nana</name>
    <name type="common">Dwarf tapeworm</name>
    <name type="synonym">Hymenolepis nana</name>
    <dbReference type="NCBI Taxonomy" id="102285"/>
    <lineage>
        <taxon>Eukaryota</taxon>
        <taxon>Metazoa</taxon>
        <taxon>Spiralia</taxon>
        <taxon>Lophotrochozoa</taxon>
        <taxon>Platyhelminthes</taxon>
        <taxon>Cestoda</taxon>
        <taxon>Eucestoda</taxon>
        <taxon>Cyclophyllidea</taxon>
        <taxon>Hymenolepididae</taxon>
        <taxon>Rodentolepis</taxon>
    </lineage>
</organism>
<dbReference type="GO" id="GO:0030001">
    <property type="term" value="P:metal ion transport"/>
    <property type="evidence" value="ECO:0007669"/>
    <property type="project" value="TreeGrafter"/>
</dbReference>
<dbReference type="PANTHER" id="PTHR13800">
    <property type="entry name" value="TRANSIENT RECEPTOR POTENTIAL CATION CHANNEL, SUBFAMILY M, MEMBER 6"/>
    <property type="match status" value="1"/>
</dbReference>
<dbReference type="Pfam" id="PF18139">
    <property type="entry name" value="LSDAT_euk"/>
    <property type="match status" value="1"/>
</dbReference>
<dbReference type="GO" id="GO:0005886">
    <property type="term" value="C:plasma membrane"/>
    <property type="evidence" value="ECO:0007669"/>
    <property type="project" value="TreeGrafter"/>
</dbReference>
<feature type="domain" description="TRPM SLOG" evidence="1">
    <location>
        <begin position="131"/>
        <end position="300"/>
    </location>
</feature>
<evidence type="ECO:0000259" key="1">
    <source>
        <dbReference type="Pfam" id="PF18139"/>
    </source>
</evidence>